<keyword evidence="1" id="KW-1133">Transmembrane helix</keyword>
<keyword evidence="1" id="KW-0812">Transmembrane</keyword>
<accession>A0A395XTI7</accession>
<evidence type="ECO:0000313" key="2">
    <source>
        <dbReference type="EMBL" id="RGW55277.1"/>
    </source>
</evidence>
<evidence type="ECO:0000256" key="1">
    <source>
        <dbReference type="SAM" id="Phobius"/>
    </source>
</evidence>
<gene>
    <name evidence="2" type="ORF">DWV67_02755</name>
</gene>
<organism evidence="2 3">
    <name type="scientific">Dorea formicigenerans</name>
    <dbReference type="NCBI Taxonomy" id="39486"/>
    <lineage>
        <taxon>Bacteria</taxon>
        <taxon>Bacillati</taxon>
        <taxon>Bacillota</taxon>
        <taxon>Clostridia</taxon>
        <taxon>Lachnospirales</taxon>
        <taxon>Lachnospiraceae</taxon>
        <taxon>Dorea</taxon>
    </lineage>
</organism>
<keyword evidence="1" id="KW-0472">Membrane</keyword>
<reference evidence="2 3" key="1">
    <citation type="submission" date="2018-08" db="EMBL/GenBank/DDBJ databases">
        <title>A genome reference for cultivated species of the human gut microbiota.</title>
        <authorList>
            <person name="Zou Y."/>
            <person name="Xue W."/>
            <person name="Luo G."/>
        </authorList>
    </citation>
    <scope>NUCLEOTIDE SEQUENCE [LARGE SCALE GENOMIC DNA]</scope>
    <source>
        <strain evidence="2 3">AF12-11</strain>
    </source>
</reference>
<feature type="transmembrane region" description="Helical" evidence="1">
    <location>
        <begin position="9"/>
        <end position="29"/>
    </location>
</feature>
<name>A0A395XTI7_9FIRM</name>
<feature type="transmembrane region" description="Helical" evidence="1">
    <location>
        <begin position="81"/>
        <end position="103"/>
    </location>
</feature>
<sequence length="163" mass="18725">MPKNLFQNVIFTLMMSFLMVYVMICYNISLNIGGMSNEVFLMAFGEMKIMWPVAFLLEFFIVDKLAHALAFRIVTPNDRPIVITLAISAMIICIMCPVMSLIATVLFKNAGSNIISTWFQTTFFNFPVAFFWQIFYCGPCIRFIFGKMFPEKENAVEKNTVTE</sequence>
<dbReference type="InterPro" id="IPR021529">
    <property type="entry name" value="DUF2798"/>
</dbReference>
<dbReference type="EMBL" id="QSAJ01000004">
    <property type="protein sequence ID" value="RGW55277.1"/>
    <property type="molecule type" value="Genomic_DNA"/>
</dbReference>
<proteinExistence type="predicted"/>
<dbReference type="Proteomes" id="UP000266376">
    <property type="component" value="Unassembled WGS sequence"/>
</dbReference>
<protein>
    <submittedName>
        <fullName evidence="2">DUF2798 domain-containing protein</fullName>
    </submittedName>
</protein>
<dbReference type="Pfam" id="PF11391">
    <property type="entry name" value="DUF2798"/>
    <property type="match status" value="2"/>
</dbReference>
<feature type="transmembrane region" description="Helical" evidence="1">
    <location>
        <begin position="123"/>
        <end position="145"/>
    </location>
</feature>
<feature type="transmembrane region" description="Helical" evidence="1">
    <location>
        <begin position="49"/>
        <end position="69"/>
    </location>
</feature>
<evidence type="ECO:0000313" key="3">
    <source>
        <dbReference type="Proteomes" id="UP000266376"/>
    </source>
</evidence>
<dbReference type="AlphaFoldDB" id="A0A395XTI7"/>
<comment type="caution">
    <text evidence="2">The sequence shown here is derived from an EMBL/GenBank/DDBJ whole genome shotgun (WGS) entry which is preliminary data.</text>
</comment>